<dbReference type="NCBIfam" id="TIGR00132">
    <property type="entry name" value="gatA"/>
    <property type="match status" value="1"/>
</dbReference>
<feature type="active site" description="Acyl-ester intermediate" evidence="10">
    <location>
        <position position="179"/>
    </location>
</feature>
<dbReference type="SUPFAM" id="SSF75304">
    <property type="entry name" value="Amidase signature (AS) enzymes"/>
    <property type="match status" value="1"/>
</dbReference>
<keyword evidence="12" id="KW-0378">Hydrolase</keyword>
<evidence type="ECO:0000256" key="4">
    <source>
        <dbReference type="ARBA" id="ARBA00014428"/>
    </source>
</evidence>
<dbReference type="InterPro" id="IPR000120">
    <property type="entry name" value="Amidase"/>
</dbReference>
<accession>B9XMP1</accession>
<evidence type="ECO:0000256" key="1">
    <source>
        <dbReference type="ARBA" id="ARBA00008069"/>
    </source>
</evidence>
<dbReference type="Proteomes" id="UP000003688">
    <property type="component" value="Unassembled WGS sequence"/>
</dbReference>
<proteinExistence type="inferred from homology"/>
<comment type="catalytic activity">
    <reaction evidence="9 10">
        <text>L-glutamyl-tRNA(Gln) + L-glutamine + ATP + H2O = L-glutaminyl-tRNA(Gln) + L-glutamate + ADP + phosphate + H(+)</text>
        <dbReference type="Rhea" id="RHEA:17521"/>
        <dbReference type="Rhea" id="RHEA-COMP:9681"/>
        <dbReference type="Rhea" id="RHEA-COMP:9684"/>
        <dbReference type="ChEBI" id="CHEBI:15377"/>
        <dbReference type="ChEBI" id="CHEBI:15378"/>
        <dbReference type="ChEBI" id="CHEBI:29985"/>
        <dbReference type="ChEBI" id="CHEBI:30616"/>
        <dbReference type="ChEBI" id="CHEBI:43474"/>
        <dbReference type="ChEBI" id="CHEBI:58359"/>
        <dbReference type="ChEBI" id="CHEBI:78520"/>
        <dbReference type="ChEBI" id="CHEBI:78521"/>
        <dbReference type="ChEBI" id="CHEBI:456216"/>
        <dbReference type="EC" id="6.3.5.7"/>
    </reaction>
</comment>
<keyword evidence="5 10" id="KW-0436">Ligase</keyword>
<evidence type="ECO:0000256" key="2">
    <source>
        <dbReference type="ARBA" id="ARBA00011123"/>
    </source>
</evidence>
<sequence length="488" mass="52133">MLNQLTISELTDKLAKKEASAKETVQACLDQIQKVDGQIHAFLSYDVADALAQAEAADKALAAGETHVQRPLLGVPIAIKDVLAVKNHPLNCASKILGKFTSVYDATAIEKLKAAGAVVFGRLNMDEFAMGSSTENSAFGVTRNPWDTTRIPGGSSGGSAASVAADECIASLGTDTGGSIRQPAALCGCVGLKPTYGRISRYGLVAFASSLDQIGPFTKDVRDSATLLEVMSGIDHRDSTSVPQPVPHYHTALNGNIKGLKIGLPKEYMIGGLDPQVNAAVQAAVQQLQKLGAEVVEISLPHTDYAVATYYIIATAEASANLARFDGIRYGARIDGKDPIELYSKTRGAGFGPEVKRRIILGTYVLSSGYYDAYYLRAQKVRTLIRQDFLKAFEKVDAIVTPTTPTAAFKIGEKSDDPLQMYLSDIFTISCNLAGICGLSLPCGFTTSPKLPIGLQLLGKPFGEETILKIAHAYEQSTSWHKEKAPLK</sequence>
<evidence type="ECO:0000256" key="5">
    <source>
        <dbReference type="ARBA" id="ARBA00022598"/>
    </source>
</evidence>
<dbReference type="GO" id="GO:0016740">
    <property type="term" value="F:transferase activity"/>
    <property type="evidence" value="ECO:0007669"/>
    <property type="project" value="UniProtKB-KW"/>
</dbReference>
<dbReference type="HAMAP" id="MF_00120">
    <property type="entry name" value="GatA"/>
    <property type="match status" value="1"/>
</dbReference>
<dbReference type="Gene3D" id="3.90.1300.10">
    <property type="entry name" value="Amidase signature (AS) domain"/>
    <property type="match status" value="1"/>
</dbReference>
<dbReference type="RefSeq" id="WP_007417080.1">
    <property type="nucleotide sequence ID" value="NZ_ABOX02000035.1"/>
</dbReference>
<feature type="domain" description="Amidase" evidence="11">
    <location>
        <begin position="23"/>
        <end position="468"/>
    </location>
</feature>
<keyword evidence="6 10" id="KW-0547">Nucleotide-binding</keyword>
<keyword evidence="7 10" id="KW-0067">ATP-binding</keyword>
<dbReference type="PROSITE" id="PS00571">
    <property type="entry name" value="AMIDASES"/>
    <property type="match status" value="1"/>
</dbReference>
<evidence type="ECO:0000313" key="12">
    <source>
        <dbReference type="EMBL" id="EEF58940.1"/>
    </source>
</evidence>
<evidence type="ECO:0000259" key="11">
    <source>
        <dbReference type="Pfam" id="PF01425"/>
    </source>
</evidence>
<dbReference type="GO" id="GO:0016787">
    <property type="term" value="F:hydrolase activity"/>
    <property type="evidence" value="ECO:0007669"/>
    <property type="project" value="UniProtKB-KW"/>
</dbReference>
<dbReference type="STRING" id="320771.Cflav_PD2942"/>
<evidence type="ECO:0000256" key="3">
    <source>
        <dbReference type="ARBA" id="ARBA00012739"/>
    </source>
</evidence>
<dbReference type="InterPro" id="IPR023631">
    <property type="entry name" value="Amidase_dom"/>
</dbReference>
<dbReference type="EC" id="6.3.5.7" evidence="3 10"/>
<protein>
    <recommendedName>
        <fullName evidence="4 10">Glutamyl-tRNA(Gln) amidotransferase subunit A</fullName>
        <shortName evidence="10">Glu-ADT subunit A</shortName>
        <ecNumber evidence="3 10">6.3.5.7</ecNumber>
    </recommendedName>
</protein>
<name>B9XMP1_PEDPL</name>
<organism evidence="12 13">
    <name type="scientific">Pedosphaera parvula (strain Ellin514)</name>
    <dbReference type="NCBI Taxonomy" id="320771"/>
    <lineage>
        <taxon>Bacteria</taxon>
        <taxon>Pseudomonadati</taxon>
        <taxon>Verrucomicrobiota</taxon>
        <taxon>Pedosphaerae</taxon>
        <taxon>Pedosphaerales</taxon>
        <taxon>Pedosphaeraceae</taxon>
        <taxon>Pedosphaera</taxon>
    </lineage>
</organism>
<evidence type="ECO:0000256" key="10">
    <source>
        <dbReference type="HAMAP-Rule" id="MF_00120"/>
    </source>
</evidence>
<dbReference type="InterPro" id="IPR004412">
    <property type="entry name" value="GatA"/>
</dbReference>
<dbReference type="PANTHER" id="PTHR11895:SF151">
    <property type="entry name" value="GLUTAMYL-TRNA(GLN) AMIDOTRANSFERASE SUBUNIT A"/>
    <property type="match status" value="1"/>
</dbReference>
<dbReference type="EMBL" id="ABOX02000035">
    <property type="protein sequence ID" value="EEF58940.1"/>
    <property type="molecule type" value="Genomic_DNA"/>
</dbReference>
<dbReference type="InterPro" id="IPR020556">
    <property type="entry name" value="Amidase_CS"/>
</dbReference>
<dbReference type="InterPro" id="IPR036928">
    <property type="entry name" value="AS_sf"/>
</dbReference>
<keyword evidence="12" id="KW-0808">Transferase</keyword>
<comment type="function">
    <text evidence="10">Allows the formation of correctly charged Gln-tRNA(Gln) through the transamidation of misacylated Glu-tRNA(Gln) in organisms which lack glutaminyl-tRNA synthetase. The reaction takes place in the presence of glutamine and ATP through an activated gamma-phospho-Glu-tRNA(Gln).</text>
</comment>
<comment type="subunit">
    <text evidence="2 10">Heterotrimer of A, B and C subunits.</text>
</comment>
<evidence type="ECO:0000313" key="13">
    <source>
        <dbReference type="Proteomes" id="UP000003688"/>
    </source>
</evidence>
<comment type="similarity">
    <text evidence="1 10">Belongs to the amidase family. GatA subfamily.</text>
</comment>
<evidence type="ECO:0000256" key="8">
    <source>
        <dbReference type="ARBA" id="ARBA00022917"/>
    </source>
</evidence>
<evidence type="ECO:0000256" key="9">
    <source>
        <dbReference type="ARBA" id="ARBA00047407"/>
    </source>
</evidence>
<feature type="active site" description="Charge relay system" evidence="10">
    <location>
        <position position="155"/>
    </location>
</feature>
<dbReference type="PANTHER" id="PTHR11895">
    <property type="entry name" value="TRANSAMIDASE"/>
    <property type="match status" value="1"/>
</dbReference>
<keyword evidence="8 10" id="KW-0648">Protein biosynthesis</keyword>
<evidence type="ECO:0000256" key="6">
    <source>
        <dbReference type="ARBA" id="ARBA00022741"/>
    </source>
</evidence>
<comment type="caution">
    <text evidence="12">The sequence shown here is derived from an EMBL/GenBank/DDBJ whole genome shotgun (WGS) entry which is preliminary data.</text>
</comment>
<dbReference type="GO" id="GO:0050567">
    <property type="term" value="F:glutaminyl-tRNA synthase (glutamine-hydrolyzing) activity"/>
    <property type="evidence" value="ECO:0007669"/>
    <property type="project" value="UniProtKB-UniRule"/>
</dbReference>
<evidence type="ECO:0000256" key="7">
    <source>
        <dbReference type="ARBA" id="ARBA00022840"/>
    </source>
</evidence>
<dbReference type="GO" id="GO:0006412">
    <property type="term" value="P:translation"/>
    <property type="evidence" value="ECO:0007669"/>
    <property type="project" value="UniProtKB-UniRule"/>
</dbReference>
<dbReference type="PIRSF" id="PIRSF001221">
    <property type="entry name" value="Amidase_fungi"/>
    <property type="match status" value="1"/>
</dbReference>
<dbReference type="GO" id="GO:0005524">
    <property type="term" value="F:ATP binding"/>
    <property type="evidence" value="ECO:0007669"/>
    <property type="project" value="UniProtKB-KW"/>
</dbReference>
<reference evidence="12 13" key="1">
    <citation type="journal article" date="2011" name="J. Bacteriol.">
        <title>Genome sequence of 'Pedosphaera parvula' Ellin514, an aerobic Verrucomicrobial isolate from pasture soil.</title>
        <authorList>
            <person name="Kant R."/>
            <person name="van Passel M.W."/>
            <person name="Sangwan P."/>
            <person name="Palva A."/>
            <person name="Lucas S."/>
            <person name="Copeland A."/>
            <person name="Lapidus A."/>
            <person name="Glavina Del Rio T."/>
            <person name="Dalin E."/>
            <person name="Tice H."/>
            <person name="Bruce D."/>
            <person name="Goodwin L."/>
            <person name="Pitluck S."/>
            <person name="Chertkov O."/>
            <person name="Larimer F.W."/>
            <person name="Land M.L."/>
            <person name="Hauser L."/>
            <person name="Brettin T.S."/>
            <person name="Detter J.C."/>
            <person name="Han S."/>
            <person name="de Vos W.M."/>
            <person name="Janssen P.H."/>
            <person name="Smidt H."/>
        </authorList>
    </citation>
    <scope>NUCLEOTIDE SEQUENCE [LARGE SCALE GENOMIC DNA]</scope>
    <source>
        <strain evidence="12 13">Ellin514</strain>
    </source>
</reference>
<gene>
    <name evidence="10" type="primary">gatA</name>
    <name evidence="12" type="ORF">Cflav_PD2942</name>
</gene>
<dbReference type="Pfam" id="PF01425">
    <property type="entry name" value="Amidase"/>
    <property type="match status" value="1"/>
</dbReference>
<feature type="active site" description="Charge relay system" evidence="10">
    <location>
        <position position="80"/>
    </location>
</feature>
<dbReference type="AlphaFoldDB" id="B9XMP1"/>
<keyword evidence="13" id="KW-1185">Reference proteome</keyword>
<dbReference type="OrthoDB" id="9811471at2"/>
<dbReference type="GO" id="GO:0030956">
    <property type="term" value="C:glutamyl-tRNA(Gln) amidotransferase complex"/>
    <property type="evidence" value="ECO:0007669"/>
    <property type="project" value="InterPro"/>
</dbReference>